<dbReference type="GO" id="GO:0003333">
    <property type="term" value="P:amino acid transmembrane transport"/>
    <property type="evidence" value="ECO:0000318"/>
    <property type="project" value="GO_Central"/>
</dbReference>
<organism evidence="10">
    <name type="scientific">Selaginella moellendorffii</name>
    <name type="common">Spikemoss</name>
    <dbReference type="NCBI Taxonomy" id="88036"/>
    <lineage>
        <taxon>Eukaryota</taxon>
        <taxon>Viridiplantae</taxon>
        <taxon>Streptophyta</taxon>
        <taxon>Embryophyta</taxon>
        <taxon>Tracheophyta</taxon>
        <taxon>Lycopodiopsida</taxon>
        <taxon>Selaginellales</taxon>
        <taxon>Selaginellaceae</taxon>
        <taxon>Selaginella</taxon>
    </lineage>
</organism>
<keyword evidence="10" id="KW-1185">Reference proteome</keyword>
<keyword evidence="5 7" id="KW-1133">Transmembrane helix</keyword>
<evidence type="ECO:0000256" key="2">
    <source>
        <dbReference type="ARBA" id="ARBA00022448"/>
    </source>
</evidence>
<dbReference type="EMBL" id="GL377601">
    <property type="protein sequence ID" value="EFJ20657.1"/>
    <property type="molecule type" value="Genomic_DNA"/>
</dbReference>
<proteinExistence type="predicted"/>
<sequence>MALLLVLGRHFYLRCLAQCLFVPGTVSCFYGKSLVLNLFVCGSLQISQVLLTFPYSFAQLGLVSGILYQLLYAVMGCWSCYMTTSLYIIYKERRAKQNNPMDCHEYRSIQAMLLLILFLDSLQWYEVMDGLLGWRWKIAGLVFNTGDQFLTCVIFLVGCSSLTHSLNHHLNKRTWTLVLTGCFLTMVLIPRAQHYRIWSSIGIVATTYTAWYLTIASILLGPEPDVKHTAPPSTVQYFVGATNMLYAFGGHAITIEIADAMREPKKFKVVYFYCILYILTLTLPSAIAMYWAFGDTMLHNTYALAVLPRSKFHVAANVLMLFHQFMQFGFMALPIFMKWEKLLGIHRSKNYWLKAVSRIPVVLLVWFFAIMTPFTGLIDSIVGSIFTSFSVYIIPCLAHMVLHKTFTARKDAIEQPPFFMPSWVGIYCLNLAVVLWVLIAGVGLGGWSAISTLLENIRSFGPFPKCFQCQAK</sequence>
<feature type="transmembrane region" description="Helical" evidence="7">
    <location>
        <begin position="33"/>
        <end position="58"/>
    </location>
</feature>
<dbReference type="PANTHER" id="PTHR48017">
    <property type="entry name" value="OS05G0424000 PROTEIN-RELATED"/>
    <property type="match status" value="1"/>
</dbReference>
<dbReference type="eggNOG" id="KOG1303">
    <property type="taxonomic scope" value="Eukaryota"/>
</dbReference>
<dbReference type="STRING" id="88036.D8S3X1"/>
<feature type="transmembrane region" description="Helical" evidence="7">
    <location>
        <begin position="70"/>
        <end position="89"/>
    </location>
</feature>
<reference evidence="9 10" key="1">
    <citation type="journal article" date="2011" name="Science">
        <title>The Selaginella genome identifies genetic changes associated with the evolution of vascular plants.</title>
        <authorList>
            <person name="Banks J.A."/>
            <person name="Nishiyama T."/>
            <person name="Hasebe M."/>
            <person name="Bowman J.L."/>
            <person name="Gribskov M."/>
            <person name="dePamphilis C."/>
            <person name="Albert V.A."/>
            <person name="Aono N."/>
            <person name="Aoyama T."/>
            <person name="Ambrose B.A."/>
            <person name="Ashton N.W."/>
            <person name="Axtell M.J."/>
            <person name="Barker E."/>
            <person name="Barker M.S."/>
            <person name="Bennetzen J.L."/>
            <person name="Bonawitz N.D."/>
            <person name="Chapple C."/>
            <person name="Cheng C."/>
            <person name="Correa L.G."/>
            <person name="Dacre M."/>
            <person name="DeBarry J."/>
            <person name="Dreyer I."/>
            <person name="Elias M."/>
            <person name="Engstrom E.M."/>
            <person name="Estelle M."/>
            <person name="Feng L."/>
            <person name="Finet C."/>
            <person name="Floyd S.K."/>
            <person name="Frommer W.B."/>
            <person name="Fujita T."/>
            <person name="Gramzow L."/>
            <person name="Gutensohn M."/>
            <person name="Harholt J."/>
            <person name="Hattori M."/>
            <person name="Heyl A."/>
            <person name="Hirai T."/>
            <person name="Hiwatashi Y."/>
            <person name="Ishikawa M."/>
            <person name="Iwata M."/>
            <person name="Karol K.G."/>
            <person name="Koehler B."/>
            <person name="Kolukisaoglu U."/>
            <person name="Kubo M."/>
            <person name="Kurata T."/>
            <person name="Lalonde S."/>
            <person name="Li K."/>
            <person name="Li Y."/>
            <person name="Litt A."/>
            <person name="Lyons E."/>
            <person name="Manning G."/>
            <person name="Maruyama T."/>
            <person name="Michael T.P."/>
            <person name="Mikami K."/>
            <person name="Miyazaki S."/>
            <person name="Morinaga S."/>
            <person name="Murata T."/>
            <person name="Mueller-Roeber B."/>
            <person name="Nelson D.R."/>
            <person name="Obara M."/>
            <person name="Oguri Y."/>
            <person name="Olmstead R.G."/>
            <person name="Onodera N."/>
            <person name="Petersen B.L."/>
            <person name="Pils B."/>
            <person name="Prigge M."/>
            <person name="Rensing S.A."/>
            <person name="Riano-Pachon D.M."/>
            <person name="Roberts A.W."/>
            <person name="Sato Y."/>
            <person name="Scheller H.V."/>
            <person name="Schulz B."/>
            <person name="Schulz C."/>
            <person name="Shakirov E.V."/>
            <person name="Shibagaki N."/>
            <person name="Shinohara N."/>
            <person name="Shippen D.E."/>
            <person name="Soerensen I."/>
            <person name="Sotooka R."/>
            <person name="Sugimoto N."/>
            <person name="Sugita M."/>
            <person name="Sumikawa N."/>
            <person name="Tanurdzic M."/>
            <person name="Theissen G."/>
            <person name="Ulvskov P."/>
            <person name="Wakazuki S."/>
            <person name="Weng J.K."/>
            <person name="Willats W.W."/>
            <person name="Wipf D."/>
            <person name="Wolf P.G."/>
            <person name="Yang L."/>
            <person name="Zimmer A.D."/>
            <person name="Zhu Q."/>
            <person name="Mitros T."/>
            <person name="Hellsten U."/>
            <person name="Loque D."/>
            <person name="Otillar R."/>
            <person name="Salamov A."/>
            <person name="Schmutz J."/>
            <person name="Shapiro H."/>
            <person name="Lindquist E."/>
            <person name="Lucas S."/>
            <person name="Rokhsar D."/>
            <person name="Grigoriev I.V."/>
        </authorList>
    </citation>
    <scope>NUCLEOTIDE SEQUENCE [LARGE SCALE GENOMIC DNA]</scope>
</reference>
<feature type="transmembrane region" description="Helical" evidence="7">
    <location>
        <begin position="423"/>
        <end position="450"/>
    </location>
</feature>
<evidence type="ECO:0000313" key="9">
    <source>
        <dbReference type="EMBL" id="EFJ20657.1"/>
    </source>
</evidence>
<name>D8S3X1_SELML</name>
<evidence type="ECO:0000313" key="10">
    <source>
        <dbReference type="Proteomes" id="UP000001514"/>
    </source>
</evidence>
<comment type="subcellular location">
    <subcellularLocation>
        <location evidence="1">Membrane</location>
    </subcellularLocation>
</comment>
<evidence type="ECO:0000256" key="6">
    <source>
        <dbReference type="ARBA" id="ARBA00023136"/>
    </source>
</evidence>
<dbReference type="GO" id="GO:0015171">
    <property type="term" value="F:amino acid transmembrane transporter activity"/>
    <property type="evidence" value="ECO:0000318"/>
    <property type="project" value="GO_Central"/>
</dbReference>
<dbReference type="InParanoid" id="D8S3X1"/>
<feature type="transmembrane region" description="Helical" evidence="7">
    <location>
        <begin position="235"/>
        <end position="258"/>
    </location>
</feature>
<dbReference type="GO" id="GO:0016020">
    <property type="term" value="C:membrane"/>
    <property type="evidence" value="ECO:0000318"/>
    <property type="project" value="GO_Central"/>
</dbReference>
<dbReference type="HOGENOM" id="CLU_027994_2_0_1"/>
<feature type="transmembrane region" description="Helical" evidence="7">
    <location>
        <begin position="356"/>
        <end position="375"/>
    </location>
</feature>
<dbReference type="InterPro" id="IPR013057">
    <property type="entry name" value="AA_transpt_TM"/>
</dbReference>
<keyword evidence="4" id="KW-0029">Amino-acid transport</keyword>
<evidence type="ECO:0000256" key="4">
    <source>
        <dbReference type="ARBA" id="ARBA00022970"/>
    </source>
</evidence>
<dbReference type="AlphaFoldDB" id="D8S3X1"/>
<keyword evidence="3 7" id="KW-0812">Transmembrane</keyword>
<keyword evidence="2" id="KW-0813">Transport</keyword>
<feature type="transmembrane region" description="Helical" evidence="7">
    <location>
        <begin position="197"/>
        <end position="220"/>
    </location>
</feature>
<feature type="transmembrane region" description="Helical" evidence="7">
    <location>
        <begin position="312"/>
        <end position="336"/>
    </location>
</feature>
<dbReference type="Gramene" id="EFJ20657">
    <property type="protein sequence ID" value="EFJ20657"/>
    <property type="gene ID" value="SELMODRAFT_108264"/>
</dbReference>
<evidence type="ECO:0000256" key="5">
    <source>
        <dbReference type="ARBA" id="ARBA00022989"/>
    </source>
</evidence>
<feature type="domain" description="Amino acid transporter transmembrane" evidence="8">
    <location>
        <begin position="43"/>
        <end position="439"/>
    </location>
</feature>
<feature type="transmembrane region" description="Helical" evidence="7">
    <location>
        <begin position="270"/>
        <end position="292"/>
    </location>
</feature>
<dbReference type="Pfam" id="PF01490">
    <property type="entry name" value="Aa_trans"/>
    <property type="match status" value="1"/>
</dbReference>
<feature type="transmembrane region" description="Helical" evidence="7">
    <location>
        <begin position="173"/>
        <end position="190"/>
    </location>
</feature>
<dbReference type="Proteomes" id="UP000001514">
    <property type="component" value="Unassembled WGS sequence"/>
</dbReference>
<evidence type="ECO:0000256" key="3">
    <source>
        <dbReference type="ARBA" id="ARBA00022692"/>
    </source>
</evidence>
<keyword evidence="6 7" id="KW-0472">Membrane</keyword>
<gene>
    <name evidence="9" type="ORF">SELMODRAFT_108264</name>
</gene>
<accession>D8S3X1</accession>
<protein>
    <recommendedName>
        <fullName evidence="8">Amino acid transporter transmembrane domain-containing protein</fullName>
    </recommendedName>
</protein>
<feature type="transmembrane region" description="Helical" evidence="7">
    <location>
        <begin position="109"/>
        <end position="128"/>
    </location>
</feature>
<dbReference type="KEGG" id="smo:SELMODRAFT_108264"/>
<evidence type="ECO:0000259" key="8">
    <source>
        <dbReference type="Pfam" id="PF01490"/>
    </source>
</evidence>
<feature type="transmembrane region" description="Helical" evidence="7">
    <location>
        <begin position="381"/>
        <end position="402"/>
    </location>
</feature>
<evidence type="ECO:0000256" key="7">
    <source>
        <dbReference type="SAM" id="Phobius"/>
    </source>
</evidence>
<evidence type="ECO:0000256" key="1">
    <source>
        <dbReference type="ARBA" id="ARBA00004370"/>
    </source>
</evidence>